<dbReference type="AlphaFoldDB" id="A0A238UNB3"/>
<dbReference type="InterPro" id="IPR035920">
    <property type="entry name" value="YhbY-like_sf"/>
</dbReference>
<dbReference type="Pfam" id="PF01985">
    <property type="entry name" value="CRS1_YhbY"/>
    <property type="match status" value="1"/>
</dbReference>
<accession>A0A238UNB3</accession>
<name>A0A238UNB3_HALVU</name>
<dbReference type="GO" id="GO:0003723">
    <property type="term" value="F:RNA binding"/>
    <property type="evidence" value="ECO:0007669"/>
    <property type="project" value="UniProtKB-UniRule"/>
</dbReference>
<gene>
    <name evidence="4" type="ORF">SAMN06264855_101137</name>
</gene>
<evidence type="ECO:0000313" key="4">
    <source>
        <dbReference type="EMBL" id="SNR23545.1"/>
    </source>
</evidence>
<organism evidence="4 5">
    <name type="scientific">Halorubrum vacuolatum</name>
    <name type="common">Natronobacterium vacuolatum</name>
    <dbReference type="NCBI Taxonomy" id="63740"/>
    <lineage>
        <taxon>Archaea</taxon>
        <taxon>Methanobacteriati</taxon>
        <taxon>Methanobacteriota</taxon>
        <taxon>Stenosarchaea group</taxon>
        <taxon>Halobacteria</taxon>
        <taxon>Halobacteriales</taxon>
        <taxon>Haloferacaceae</taxon>
        <taxon>Halorubrum</taxon>
    </lineage>
</organism>
<dbReference type="SUPFAM" id="SSF75471">
    <property type="entry name" value="YhbY-like"/>
    <property type="match status" value="1"/>
</dbReference>
<protein>
    <submittedName>
        <fullName evidence="4">RNA-binding protein YhbY</fullName>
    </submittedName>
</protein>
<dbReference type="PROSITE" id="PS51295">
    <property type="entry name" value="CRM"/>
    <property type="match status" value="1"/>
</dbReference>
<dbReference type="InterPro" id="IPR001890">
    <property type="entry name" value="RNA-binding_CRM"/>
</dbReference>
<sequence>MHYQGTVSGSVVHVVRKRRHHDPAILAANLKVQCAGAVPRGMSDQQLRKEAHDLDVTVWVGKGGIEAVTEELKDQLQDRKLVKVKFLRAARGGTTTDELAAELGEAVGADLIETRGNTAVFH</sequence>
<evidence type="ECO:0000256" key="1">
    <source>
        <dbReference type="ARBA" id="ARBA00022884"/>
    </source>
</evidence>
<evidence type="ECO:0000313" key="5">
    <source>
        <dbReference type="Proteomes" id="UP000198397"/>
    </source>
</evidence>
<evidence type="ECO:0000256" key="2">
    <source>
        <dbReference type="PROSITE-ProRule" id="PRU00626"/>
    </source>
</evidence>
<dbReference type="Gene3D" id="3.30.110.60">
    <property type="entry name" value="YhbY-like"/>
    <property type="match status" value="1"/>
</dbReference>
<dbReference type="InterPro" id="IPR051925">
    <property type="entry name" value="RNA-binding_domain"/>
</dbReference>
<feature type="domain" description="CRM" evidence="3">
    <location>
        <begin position="37"/>
        <end position="122"/>
    </location>
</feature>
<dbReference type="PANTHER" id="PTHR40065:SF3">
    <property type="entry name" value="RNA-BINDING PROTEIN YHBY"/>
    <property type="match status" value="1"/>
</dbReference>
<dbReference type="SMART" id="SM01103">
    <property type="entry name" value="CRS1_YhbY"/>
    <property type="match status" value="1"/>
</dbReference>
<proteinExistence type="predicted"/>
<keyword evidence="5" id="KW-1185">Reference proteome</keyword>
<reference evidence="4 5" key="1">
    <citation type="submission" date="2017-06" db="EMBL/GenBank/DDBJ databases">
        <authorList>
            <person name="Kim H.J."/>
            <person name="Triplett B.A."/>
        </authorList>
    </citation>
    <scope>NUCLEOTIDE SEQUENCE [LARGE SCALE GENOMIC DNA]</scope>
    <source>
        <strain evidence="4 5">DSM 8800</strain>
    </source>
</reference>
<keyword evidence="1 2" id="KW-0694">RNA-binding</keyword>
<dbReference type="Proteomes" id="UP000198397">
    <property type="component" value="Unassembled WGS sequence"/>
</dbReference>
<dbReference type="EMBL" id="FZNQ01000001">
    <property type="protein sequence ID" value="SNR23545.1"/>
    <property type="molecule type" value="Genomic_DNA"/>
</dbReference>
<evidence type="ECO:0000259" key="3">
    <source>
        <dbReference type="PROSITE" id="PS51295"/>
    </source>
</evidence>
<dbReference type="PANTHER" id="PTHR40065">
    <property type="entry name" value="RNA-BINDING PROTEIN YHBY"/>
    <property type="match status" value="1"/>
</dbReference>